<dbReference type="EMBL" id="JBBNAF010000007">
    <property type="protein sequence ID" value="KAK9128169.1"/>
    <property type="molecule type" value="Genomic_DNA"/>
</dbReference>
<name>A0AAP0P2X3_9MAGN</name>
<sequence length="96" mass="11209">MEATYKSSLLNEKPNVFHTPIPLEDGDMVIKRDEIGPYVTISTRLQDLMNKQMENTLVVKLLGRKLGFHMLCNRIKALWDLKREFYVRDLKNVSSL</sequence>
<accession>A0AAP0P2X3</accession>
<dbReference type="Proteomes" id="UP001420932">
    <property type="component" value="Unassembled WGS sequence"/>
</dbReference>
<protein>
    <submittedName>
        <fullName evidence="1">Uncharacterized protein</fullName>
    </submittedName>
</protein>
<keyword evidence="2" id="KW-1185">Reference proteome</keyword>
<gene>
    <name evidence="1" type="ORF">Syun_016966</name>
</gene>
<evidence type="ECO:0000313" key="1">
    <source>
        <dbReference type="EMBL" id="KAK9128169.1"/>
    </source>
</evidence>
<proteinExistence type="predicted"/>
<evidence type="ECO:0000313" key="2">
    <source>
        <dbReference type="Proteomes" id="UP001420932"/>
    </source>
</evidence>
<organism evidence="1 2">
    <name type="scientific">Stephania yunnanensis</name>
    <dbReference type="NCBI Taxonomy" id="152371"/>
    <lineage>
        <taxon>Eukaryota</taxon>
        <taxon>Viridiplantae</taxon>
        <taxon>Streptophyta</taxon>
        <taxon>Embryophyta</taxon>
        <taxon>Tracheophyta</taxon>
        <taxon>Spermatophyta</taxon>
        <taxon>Magnoliopsida</taxon>
        <taxon>Ranunculales</taxon>
        <taxon>Menispermaceae</taxon>
        <taxon>Menispermoideae</taxon>
        <taxon>Cissampelideae</taxon>
        <taxon>Stephania</taxon>
    </lineage>
</organism>
<comment type="caution">
    <text evidence="1">The sequence shown here is derived from an EMBL/GenBank/DDBJ whole genome shotgun (WGS) entry which is preliminary data.</text>
</comment>
<dbReference type="AlphaFoldDB" id="A0AAP0P2X3"/>
<reference evidence="1 2" key="1">
    <citation type="submission" date="2024-01" db="EMBL/GenBank/DDBJ databases">
        <title>Genome assemblies of Stephania.</title>
        <authorList>
            <person name="Yang L."/>
        </authorList>
    </citation>
    <scope>NUCLEOTIDE SEQUENCE [LARGE SCALE GENOMIC DNA]</scope>
    <source>
        <strain evidence="1">YNDBR</strain>
        <tissue evidence="1">Leaf</tissue>
    </source>
</reference>